<name>A0A4S2H2Z3_9PROT</name>
<evidence type="ECO:0008006" key="3">
    <source>
        <dbReference type="Google" id="ProtNLM"/>
    </source>
</evidence>
<dbReference type="Proteomes" id="UP000308054">
    <property type="component" value="Unassembled WGS sequence"/>
</dbReference>
<gene>
    <name evidence="1" type="ORF">E5163_01900</name>
</gene>
<sequence>MLTPRRQVLLLGFVLFLLLGALAVFASPLSAGNLEARLQRAADEALYSVRAEDWASVEMDGQVATVTGLAPDRIAQARALEAVRRAAWAGGIVAGGITKVIDETRLEREDADFELRADLVGGRLTLTGFAPDAAGQARLDELAELRFPGRASLDVRLAPGGAPAGWESAARLMLGELARLDYGTGLMKGDRLVVTGISTNPQTVSSVRAALQQGPAGFVSTALVRTPGGSFHARIEDPALCRTAIDAALGPRPIAFSPGSASLTEPSRNMLRRAGDAFARCETAPLVVAVRADPEEGGDPLALERAGAIITAMRAAGLAADRFEASVLPGEAHSAISFSIAAAELDTQEEVREDNGDAATEG</sequence>
<reference evidence="1 2" key="1">
    <citation type="journal article" date="2017" name="Int. J. Syst. Evol. Microbiol.">
        <title>Marinicauda algicola sp. nov., isolated from a marine red alga Rhodosorus marinus.</title>
        <authorList>
            <person name="Jeong S.E."/>
            <person name="Jeon S.H."/>
            <person name="Chun B.H."/>
            <person name="Kim D.W."/>
            <person name="Jeon C.O."/>
        </authorList>
    </citation>
    <scope>NUCLEOTIDE SEQUENCE [LARGE SCALE GENOMIC DNA]</scope>
    <source>
        <strain evidence="1 2">JCM 31718</strain>
    </source>
</reference>
<dbReference type="Gene3D" id="3.40.1520.20">
    <property type="match status" value="1"/>
</dbReference>
<accession>A0A4S2H2Z3</accession>
<dbReference type="RefSeq" id="WP_135994413.1">
    <property type="nucleotide sequence ID" value="NZ_CP071057.1"/>
</dbReference>
<evidence type="ECO:0000313" key="1">
    <source>
        <dbReference type="EMBL" id="TGY89916.1"/>
    </source>
</evidence>
<protein>
    <recommendedName>
        <fullName evidence="3">BON domain-containing protein</fullName>
    </recommendedName>
</protein>
<proteinExistence type="predicted"/>
<dbReference type="AlphaFoldDB" id="A0A4S2H2Z3"/>
<dbReference type="EMBL" id="SRXW01000001">
    <property type="protein sequence ID" value="TGY89916.1"/>
    <property type="molecule type" value="Genomic_DNA"/>
</dbReference>
<comment type="caution">
    <text evidence="1">The sequence shown here is derived from an EMBL/GenBank/DDBJ whole genome shotgun (WGS) entry which is preliminary data.</text>
</comment>
<evidence type="ECO:0000313" key="2">
    <source>
        <dbReference type="Proteomes" id="UP000308054"/>
    </source>
</evidence>
<dbReference type="OrthoDB" id="7626288at2"/>
<keyword evidence="2" id="KW-1185">Reference proteome</keyword>
<organism evidence="1 2">
    <name type="scientific">Marinicauda algicola</name>
    <dbReference type="NCBI Taxonomy" id="2029849"/>
    <lineage>
        <taxon>Bacteria</taxon>
        <taxon>Pseudomonadati</taxon>
        <taxon>Pseudomonadota</taxon>
        <taxon>Alphaproteobacteria</taxon>
        <taxon>Maricaulales</taxon>
        <taxon>Maricaulaceae</taxon>
        <taxon>Marinicauda</taxon>
    </lineage>
</organism>